<keyword evidence="1" id="KW-0812">Transmembrane</keyword>
<reference evidence="2" key="1">
    <citation type="submission" date="2020-07" db="EMBL/GenBank/DDBJ databases">
        <title>Ethylene signaling mediates host invasion by parasitic plants.</title>
        <authorList>
            <person name="Yoshida S."/>
        </authorList>
    </citation>
    <scope>NUCLEOTIDE SEQUENCE</scope>
    <source>
        <strain evidence="2">Okayama</strain>
    </source>
</reference>
<dbReference type="Proteomes" id="UP000653305">
    <property type="component" value="Unassembled WGS sequence"/>
</dbReference>
<gene>
    <name evidence="2" type="ORF">PHJA_002598600</name>
</gene>
<evidence type="ECO:0000256" key="1">
    <source>
        <dbReference type="SAM" id="Phobius"/>
    </source>
</evidence>
<evidence type="ECO:0000313" key="3">
    <source>
        <dbReference type="Proteomes" id="UP000653305"/>
    </source>
</evidence>
<sequence>MARYHNSSYHEYLQYLSLPIHFVFFLSIISLFLIFTWYINYDYMFYDFMDQLKLSLMMFPVLLLLIVHWLAEDRERFPFAMSLPERDTLHRVGGSPLGVAILLVFLMFMISHHSSLHERWFPLFARR</sequence>
<organism evidence="2 3">
    <name type="scientific">Phtheirospermum japonicum</name>
    <dbReference type="NCBI Taxonomy" id="374723"/>
    <lineage>
        <taxon>Eukaryota</taxon>
        <taxon>Viridiplantae</taxon>
        <taxon>Streptophyta</taxon>
        <taxon>Embryophyta</taxon>
        <taxon>Tracheophyta</taxon>
        <taxon>Spermatophyta</taxon>
        <taxon>Magnoliopsida</taxon>
        <taxon>eudicotyledons</taxon>
        <taxon>Gunneridae</taxon>
        <taxon>Pentapetalae</taxon>
        <taxon>asterids</taxon>
        <taxon>lamiids</taxon>
        <taxon>Lamiales</taxon>
        <taxon>Orobanchaceae</taxon>
        <taxon>Orobanchaceae incertae sedis</taxon>
        <taxon>Phtheirospermum</taxon>
    </lineage>
</organism>
<feature type="transmembrane region" description="Helical" evidence="1">
    <location>
        <begin position="20"/>
        <end position="40"/>
    </location>
</feature>
<keyword evidence="1" id="KW-1133">Transmembrane helix</keyword>
<accession>A0A830CZ30</accession>
<name>A0A830CZ30_9LAMI</name>
<keyword evidence="1" id="KW-0472">Membrane</keyword>
<dbReference type="PANTHER" id="PTHR33306">
    <property type="entry name" value="EXPRESSED PROTEIN-RELATED-RELATED"/>
    <property type="match status" value="1"/>
</dbReference>
<comment type="caution">
    <text evidence="2">The sequence shown here is derived from an EMBL/GenBank/DDBJ whole genome shotgun (WGS) entry which is preliminary data.</text>
</comment>
<dbReference type="OrthoDB" id="683410at2759"/>
<dbReference type="AlphaFoldDB" id="A0A830CZ30"/>
<protein>
    <submittedName>
        <fullName evidence="2">Uncharacterized protein</fullName>
    </submittedName>
</protein>
<evidence type="ECO:0000313" key="2">
    <source>
        <dbReference type="EMBL" id="GFQ04547.1"/>
    </source>
</evidence>
<feature type="transmembrane region" description="Helical" evidence="1">
    <location>
        <begin position="91"/>
        <end position="110"/>
    </location>
</feature>
<dbReference type="PANTHER" id="PTHR33306:SF5">
    <property type="entry name" value="OXIDOREDUCTASE_TRANSITION METAL ION-BINDING PROTEIN"/>
    <property type="match status" value="1"/>
</dbReference>
<feature type="transmembrane region" description="Helical" evidence="1">
    <location>
        <begin position="52"/>
        <end position="71"/>
    </location>
</feature>
<keyword evidence="3" id="KW-1185">Reference proteome</keyword>
<proteinExistence type="predicted"/>
<dbReference type="EMBL" id="BMAC01000953">
    <property type="protein sequence ID" value="GFQ04547.1"/>
    <property type="molecule type" value="Genomic_DNA"/>
</dbReference>